<evidence type="ECO:0000313" key="2">
    <source>
        <dbReference type="EMBL" id="OIQ81029.1"/>
    </source>
</evidence>
<dbReference type="AlphaFoldDB" id="A0A1J5QYP9"/>
<protein>
    <submittedName>
        <fullName evidence="2">Uncharacterized protein</fullName>
    </submittedName>
</protein>
<comment type="caution">
    <text evidence="2">The sequence shown here is derived from an EMBL/GenBank/DDBJ whole genome shotgun (WGS) entry which is preliminary data.</text>
</comment>
<organism evidence="2">
    <name type="scientific">mine drainage metagenome</name>
    <dbReference type="NCBI Taxonomy" id="410659"/>
    <lineage>
        <taxon>unclassified sequences</taxon>
        <taxon>metagenomes</taxon>
        <taxon>ecological metagenomes</taxon>
    </lineage>
</organism>
<feature type="region of interest" description="Disordered" evidence="1">
    <location>
        <begin position="1"/>
        <end position="47"/>
    </location>
</feature>
<reference evidence="2" key="1">
    <citation type="submission" date="2016-10" db="EMBL/GenBank/DDBJ databases">
        <title>Sequence of Gallionella enrichment culture.</title>
        <authorList>
            <person name="Poehlein A."/>
            <person name="Muehling M."/>
            <person name="Daniel R."/>
        </authorList>
    </citation>
    <scope>NUCLEOTIDE SEQUENCE</scope>
</reference>
<feature type="compositionally biased region" description="Acidic residues" evidence="1">
    <location>
        <begin position="12"/>
        <end position="28"/>
    </location>
</feature>
<sequence>MTEFFDDRPGLDEDVEEVLEDEIEEEEEARSFPSEGSDDDPGSLLNH</sequence>
<evidence type="ECO:0000256" key="1">
    <source>
        <dbReference type="SAM" id="MobiDB-lite"/>
    </source>
</evidence>
<proteinExistence type="predicted"/>
<gene>
    <name evidence="2" type="ORF">GALL_372060</name>
</gene>
<accession>A0A1J5QYP9</accession>
<name>A0A1J5QYP9_9ZZZZ</name>
<feature type="compositionally biased region" description="Basic and acidic residues" evidence="1">
    <location>
        <begin position="1"/>
        <end position="11"/>
    </location>
</feature>
<dbReference type="EMBL" id="MLJW01000979">
    <property type="protein sequence ID" value="OIQ81029.1"/>
    <property type="molecule type" value="Genomic_DNA"/>
</dbReference>